<keyword evidence="1" id="KW-0812">Transmembrane</keyword>
<name>A0A060Z9M4_ONCMY</name>
<dbReference type="EMBL" id="FR960486">
    <property type="protein sequence ID" value="CDR00743.1"/>
    <property type="molecule type" value="Genomic_DNA"/>
</dbReference>
<reference evidence="2" key="2">
    <citation type="submission" date="2014-03" db="EMBL/GenBank/DDBJ databases">
        <authorList>
            <person name="Genoscope - CEA"/>
        </authorList>
    </citation>
    <scope>NUCLEOTIDE SEQUENCE</scope>
</reference>
<evidence type="ECO:0000313" key="2">
    <source>
        <dbReference type="EMBL" id="CDR00743.1"/>
    </source>
</evidence>
<evidence type="ECO:0000256" key="1">
    <source>
        <dbReference type="SAM" id="Phobius"/>
    </source>
</evidence>
<dbReference type="Proteomes" id="UP000193380">
    <property type="component" value="Unassembled WGS sequence"/>
</dbReference>
<accession>A0A060Z9M4</accession>
<dbReference type="AlphaFoldDB" id="A0A060Z9M4"/>
<proteinExistence type="predicted"/>
<organism evidence="2 3">
    <name type="scientific">Oncorhynchus mykiss</name>
    <name type="common">Rainbow trout</name>
    <name type="synonym">Salmo gairdneri</name>
    <dbReference type="NCBI Taxonomy" id="8022"/>
    <lineage>
        <taxon>Eukaryota</taxon>
        <taxon>Metazoa</taxon>
        <taxon>Chordata</taxon>
        <taxon>Craniata</taxon>
        <taxon>Vertebrata</taxon>
        <taxon>Euteleostomi</taxon>
        <taxon>Actinopterygii</taxon>
        <taxon>Neopterygii</taxon>
        <taxon>Teleostei</taxon>
        <taxon>Protacanthopterygii</taxon>
        <taxon>Salmoniformes</taxon>
        <taxon>Salmonidae</taxon>
        <taxon>Salmoninae</taxon>
        <taxon>Oncorhynchus</taxon>
    </lineage>
</organism>
<feature type="transmembrane region" description="Helical" evidence="1">
    <location>
        <begin position="84"/>
        <end position="103"/>
    </location>
</feature>
<evidence type="ECO:0000313" key="3">
    <source>
        <dbReference type="Proteomes" id="UP000193380"/>
    </source>
</evidence>
<gene>
    <name evidence="2" type="ORF">GSONMT00042954001</name>
</gene>
<keyword evidence="1" id="KW-1133">Transmembrane helix</keyword>
<keyword evidence="1" id="KW-0472">Membrane</keyword>
<protein>
    <submittedName>
        <fullName evidence="2">Uncharacterized protein</fullName>
    </submittedName>
</protein>
<dbReference type="STRING" id="8022.A0A060Z9M4"/>
<feature type="transmembrane region" description="Helical" evidence="1">
    <location>
        <begin position="24"/>
        <end position="43"/>
    </location>
</feature>
<reference evidence="2" key="1">
    <citation type="journal article" date="2014" name="Nat. Commun.">
        <title>The rainbow trout genome provides novel insights into evolution after whole-genome duplication in vertebrates.</title>
        <authorList>
            <person name="Berthelot C."/>
            <person name="Brunet F."/>
            <person name="Chalopin D."/>
            <person name="Juanchich A."/>
            <person name="Bernard M."/>
            <person name="Noel B."/>
            <person name="Bento P."/>
            <person name="Da Silva C."/>
            <person name="Labadie K."/>
            <person name="Alberti A."/>
            <person name="Aury J.M."/>
            <person name="Louis A."/>
            <person name="Dehais P."/>
            <person name="Bardou P."/>
            <person name="Montfort J."/>
            <person name="Klopp C."/>
            <person name="Cabau C."/>
            <person name="Gaspin C."/>
            <person name="Thorgaard G.H."/>
            <person name="Boussaha M."/>
            <person name="Quillet E."/>
            <person name="Guyomard R."/>
            <person name="Galiana D."/>
            <person name="Bobe J."/>
            <person name="Volff J.N."/>
            <person name="Genet C."/>
            <person name="Wincker P."/>
            <person name="Jaillon O."/>
            <person name="Roest Crollius H."/>
            <person name="Guiguen Y."/>
        </authorList>
    </citation>
    <scope>NUCLEOTIDE SEQUENCE [LARGE SCALE GENOMIC DNA]</scope>
</reference>
<feature type="non-terminal residue" evidence="2">
    <location>
        <position position="178"/>
    </location>
</feature>
<dbReference type="PaxDb" id="8022-A0A060Z9M4"/>
<sequence>MILAVFFAQIHPHYLSKQWQRLRSVLFCSVAGYGLIPTVHWVWLNGGFSSDLVQGWFPGHGLKPLVLDTVICSVEDLKLTLQSFIPRVLGMYAIAAVAFVFYVSKVPERYFPGSPLTTFHFFPSLYLHPLASPCTLPLASPCTLPLASPCTSSRLSLHLPLASPCTSSRLSLHLLSPS</sequence>